<reference evidence="3 4" key="1">
    <citation type="submission" date="2024-01" db="EMBL/GenBank/DDBJ databases">
        <title>Genome assemblies of Stephania.</title>
        <authorList>
            <person name="Yang L."/>
        </authorList>
    </citation>
    <scope>NUCLEOTIDE SEQUENCE [LARGE SCALE GENOMIC DNA]</scope>
    <source>
        <strain evidence="3">YNDBR</strain>
        <tissue evidence="3">Leaf</tissue>
    </source>
</reference>
<keyword evidence="4" id="KW-1185">Reference proteome</keyword>
<dbReference type="SUPFAM" id="SSF53098">
    <property type="entry name" value="Ribonuclease H-like"/>
    <property type="match status" value="1"/>
</dbReference>
<comment type="caution">
    <text evidence="3">The sequence shown here is derived from an EMBL/GenBank/DDBJ whole genome shotgun (WGS) entry which is preliminary data.</text>
</comment>
<comment type="similarity">
    <text evidence="2">Belongs to the CAF1 family.</text>
</comment>
<dbReference type="Pfam" id="PF04857">
    <property type="entry name" value="CAF1"/>
    <property type="match status" value="1"/>
</dbReference>
<dbReference type="InterPro" id="IPR006941">
    <property type="entry name" value="RNase_CAF1"/>
</dbReference>
<dbReference type="GO" id="GO:0000175">
    <property type="term" value="F:3'-5'-RNA exonuclease activity"/>
    <property type="evidence" value="ECO:0007669"/>
    <property type="project" value="TreeGrafter"/>
</dbReference>
<name>A0AAP0KY18_9MAGN</name>
<sequence>MKSSSTHSVADSLFLERIKSRVRNWMNACKDKKESEGPEDGLVRSLRKLILGVELYGSRPCMIIDVCNERQVQLVLEMLSKFSNDLVPLVIPGKGGEPQAVRVVLASSEEDKNLLERELQDVEDEEIRKVRGFREVIDAISSSQKPIVAFDCLHEFTFIHSKFVAPLPHCRNDFMCSLRMVFPHILDVNHLLKEIGPLKKAGNVPAAFAHLKRRFFIPIDMEIPHQAPDDESDNHGHRVLLTVNLSRNSVPF</sequence>
<accession>A0AAP0KY18</accession>
<dbReference type="PANTHER" id="PTHR15092:SF42">
    <property type="entry name" value="POLY(A)-SPECIFIC RIBONUCLEASE PARN-LIKE"/>
    <property type="match status" value="1"/>
</dbReference>
<organism evidence="3 4">
    <name type="scientific">Stephania yunnanensis</name>
    <dbReference type="NCBI Taxonomy" id="152371"/>
    <lineage>
        <taxon>Eukaryota</taxon>
        <taxon>Viridiplantae</taxon>
        <taxon>Streptophyta</taxon>
        <taxon>Embryophyta</taxon>
        <taxon>Tracheophyta</taxon>
        <taxon>Spermatophyta</taxon>
        <taxon>Magnoliopsida</taxon>
        <taxon>Ranunculales</taxon>
        <taxon>Menispermaceae</taxon>
        <taxon>Menispermoideae</taxon>
        <taxon>Cissampelideae</taxon>
        <taxon>Stephania</taxon>
    </lineage>
</organism>
<evidence type="ECO:0000313" key="4">
    <source>
        <dbReference type="Proteomes" id="UP001420932"/>
    </source>
</evidence>
<evidence type="ECO:0000313" key="3">
    <source>
        <dbReference type="EMBL" id="KAK9159465.1"/>
    </source>
</evidence>
<dbReference type="Proteomes" id="UP001420932">
    <property type="component" value="Unassembled WGS sequence"/>
</dbReference>
<dbReference type="InterPro" id="IPR012337">
    <property type="entry name" value="RNaseH-like_sf"/>
</dbReference>
<evidence type="ECO:0000256" key="2">
    <source>
        <dbReference type="ARBA" id="ARBA00008372"/>
    </source>
</evidence>
<dbReference type="InterPro" id="IPR036397">
    <property type="entry name" value="RNaseH_sf"/>
</dbReference>
<dbReference type="AlphaFoldDB" id="A0AAP0KY18"/>
<dbReference type="InterPro" id="IPR051181">
    <property type="entry name" value="CAF1_poly(A)_ribonucleases"/>
</dbReference>
<evidence type="ECO:0000256" key="1">
    <source>
        <dbReference type="ARBA" id="ARBA00001968"/>
    </source>
</evidence>
<gene>
    <name evidence="3" type="ORF">Syun_005806</name>
</gene>
<proteinExistence type="inferred from homology"/>
<dbReference type="GO" id="GO:0003723">
    <property type="term" value="F:RNA binding"/>
    <property type="evidence" value="ECO:0007669"/>
    <property type="project" value="TreeGrafter"/>
</dbReference>
<comment type="cofactor">
    <cofactor evidence="1">
        <name>a divalent metal cation</name>
        <dbReference type="ChEBI" id="CHEBI:60240"/>
    </cofactor>
</comment>
<dbReference type="Gene3D" id="3.30.420.10">
    <property type="entry name" value="Ribonuclease H-like superfamily/Ribonuclease H"/>
    <property type="match status" value="1"/>
</dbReference>
<protein>
    <submittedName>
        <fullName evidence="3">Uncharacterized protein</fullName>
    </submittedName>
</protein>
<dbReference type="EMBL" id="JBBNAF010000003">
    <property type="protein sequence ID" value="KAK9159465.1"/>
    <property type="molecule type" value="Genomic_DNA"/>
</dbReference>
<dbReference type="PANTHER" id="PTHR15092">
    <property type="entry name" value="POLY A -SPECIFIC RIBONUCLEASE/TARGET OF EGR1, MEMBER 1"/>
    <property type="match status" value="1"/>
</dbReference>